<dbReference type="AlphaFoldDB" id="A0A6C7E462"/>
<keyword evidence="3" id="KW-1185">Reference proteome</keyword>
<dbReference type="SUPFAM" id="SSF54909">
    <property type="entry name" value="Dimeric alpha+beta barrel"/>
    <property type="match status" value="1"/>
</dbReference>
<dbReference type="Pfam" id="PF11695">
    <property type="entry name" value="DUF3291"/>
    <property type="match status" value="1"/>
</dbReference>
<evidence type="ECO:0000259" key="1">
    <source>
        <dbReference type="Pfam" id="PF11695"/>
    </source>
</evidence>
<evidence type="ECO:0000313" key="2">
    <source>
        <dbReference type="EMBL" id="BAN01383.1"/>
    </source>
</evidence>
<dbReference type="RefSeq" id="WP_015440630.1">
    <property type="nucleotide sequence ID" value="NC_020520.1"/>
</dbReference>
<gene>
    <name evidence="2" type="ORF">YM304_10690</name>
</gene>
<accession>A0A6C7E462</accession>
<dbReference type="Proteomes" id="UP000011863">
    <property type="component" value="Chromosome"/>
</dbReference>
<proteinExistence type="predicted"/>
<dbReference type="InterPro" id="IPR011008">
    <property type="entry name" value="Dimeric_a/b-barrel"/>
</dbReference>
<protein>
    <recommendedName>
        <fullName evidence="1">DUF3291 domain-containing protein</fullName>
    </recommendedName>
</protein>
<organism evidence="2 3">
    <name type="scientific">Ilumatobacter coccineus (strain NBRC 103263 / KCTC 29153 / YM16-304)</name>
    <dbReference type="NCBI Taxonomy" id="1313172"/>
    <lineage>
        <taxon>Bacteria</taxon>
        <taxon>Bacillati</taxon>
        <taxon>Actinomycetota</taxon>
        <taxon>Acidimicrobiia</taxon>
        <taxon>Acidimicrobiales</taxon>
        <taxon>Ilumatobacteraceae</taxon>
        <taxon>Ilumatobacter</taxon>
    </lineage>
</organism>
<dbReference type="InterPro" id="IPR021708">
    <property type="entry name" value="DUF3291"/>
</dbReference>
<dbReference type="OrthoDB" id="2376237at2"/>
<evidence type="ECO:0000313" key="3">
    <source>
        <dbReference type="Proteomes" id="UP000011863"/>
    </source>
</evidence>
<name>A0A6C7E462_ILUCY</name>
<dbReference type="EMBL" id="AP012057">
    <property type="protein sequence ID" value="BAN01383.1"/>
    <property type="molecule type" value="Genomic_DNA"/>
</dbReference>
<sequence>MTTYHLAQLNLGLLRAPLDTDEMAEFRAALDPINAIAEATPGFVWRLQDDSGQSSTHVEVPGATDPLWAPNMSVWESLESLQHFMYKSGHASYLRRRAEWFQRPEGLINVLWWLPAGEIPTLDDGVRRLRHLEANGPSDEGWDLRRRLDPPDAFSRSR</sequence>
<dbReference type="KEGG" id="aym:YM304_10690"/>
<feature type="domain" description="DUF3291" evidence="1">
    <location>
        <begin position="6"/>
        <end position="146"/>
    </location>
</feature>
<reference evidence="2 3" key="1">
    <citation type="journal article" date="2013" name="Int. J. Syst. Evol. Microbiol.">
        <title>Ilumatobacter nonamiense sp. nov. and Ilumatobacter coccineum sp. nov., isolated from seashore sand.</title>
        <authorList>
            <person name="Matsumoto A."/>
            <person name="Kasai H."/>
            <person name="Matsuo Y."/>
            <person name="Shizuri Y."/>
            <person name="Ichikawa N."/>
            <person name="Fujita N."/>
            <person name="Omura S."/>
            <person name="Takahashi Y."/>
        </authorList>
    </citation>
    <scope>NUCLEOTIDE SEQUENCE [LARGE SCALE GENOMIC DNA]</scope>
    <source>
        <strain evidence="3">NBRC 103263 / KCTC 29153 / YM16-304</strain>
    </source>
</reference>